<proteinExistence type="predicted"/>
<accession>A0ABS4K4G6</accession>
<organism evidence="2 3">
    <name type="scientific">Clostridium punense</name>
    <dbReference type="NCBI Taxonomy" id="1054297"/>
    <lineage>
        <taxon>Bacteria</taxon>
        <taxon>Bacillati</taxon>
        <taxon>Bacillota</taxon>
        <taxon>Clostridia</taxon>
        <taxon>Eubacteriales</taxon>
        <taxon>Clostridiaceae</taxon>
        <taxon>Clostridium</taxon>
    </lineage>
</organism>
<dbReference type="Pfam" id="PF18765">
    <property type="entry name" value="Polbeta"/>
    <property type="match status" value="1"/>
</dbReference>
<dbReference type="PANTHER" id="PTHR43852:SF3">
    <property type="entry name" value="NUCLEOTIDYLTRANSFERASE"/>
    <property type="match status" value="1"/>
</dbReference>
<name>A0ABS4K4G6_9CLOT</name>
<dbReference type="InterPro" id="IPR041633">
    <property type="entry name" value="Polbeta"/>
</dbReference>
<dbReference type="NCBIfam" id="NF047752">
    <property type="entry name" value="MntA_antitoxin"/>
    <property type="match status" value="1"/>
</dbReference>
<dbReference type="RefSeq" id="WP_209649608.1">
    <property type="nucleotide sequence ID" value="NZ_JAGGLL010000018.1"/>
</dbReference>
<dbReference type="CDD" id="cd05403">
    <property type="entry name" value="NT_KNTase_like"/>
    <property type="match status" value="1"/>
</dbReference>
<dbReference type="EMBL" id="JAGGLL010000018">
    <property type="protein sequence ID" value="MBP2022679.1"/>
    <property type="molecule type" value="Genomic_DNA"/>
</dbReference>
<keyword evidence="3" id="KW-1185">Reference proteome</keyword>
<evidence type="ECO:0000313" key="3">
    <source>
        <dbReference type="Proteomes" id="UP001519308"/>
    </source>
</evidence>
<dbReference type="PANTHER" id="PTHR43852">
    <property type="entry name" value="NUCLEOTIDYLTRANSFERASE"/>
    <property type="match status" value="1"/>
</dbReference>
<dbReference type="InterPro" id="IPR043519">
    <property type="entry name" value="NT_sf"/>
</dbReference>
<evidence type="ECO:0000313" key="2">
    <source>
        <dbReference type="EMBL" id="MBP2022679.1"/>
    </source>
</evidence>
<dbReference type="SUPFAM" id="SSF81301">
    <property type="entry name" value="Nucleotidyltransferase"/>
    <property type="match status" value="1"/>
</dbReference>
<comment type="caution">
    <text evidence="2">The sequence shown here is derived from an EMBL/GenBank/DDBJ whole genome shotgun (WGS) entry which is preliminary data.</text>
</comment>
<feature type="domain" description="Polymerase beta nucleotidyltransferase" evidence="1">
    <location>
        <begin position="9"/>
        <end position="99"/>
    </location>
</feature>
<reference evidence="2 3" key="1">
    <citation type="submission" date="2021-03" db="EMBL/GenBank/DDBJ databases">
        <title>Genomic Encyclopedia of Type Strains, Phase IV (KMG-IV): sequencing the most valuable type-strain genomes for metagenomic binning, comparative biology and taxonomic classification.</title>
        <authorList>
            <person name="Goeker M."/>
        </authorList>
    </citation>
    <scope>NUCLEOTIDE SEQUENCE [LARGE SCALE GENOMIC DNA]</scope>
    <source>
        <strain evidence="2 3">DSM 28650</strain>
    </source>
</reference>
<dbReference type="InterPro" id="IPR052930">
    <property type="entry name" value="TA_antitoxin_MntA"/>
</dbReference>
<protein>
    <submittedName>
        <fullName evidence="2">Nucleotidyltransferase</fullName>
    </submittedName>
</protein>
<gene>
    <name evidence="2" type="ORF">J2Z44_002502</name>
</gene>
<dbReference type="Proteomes" id="UP001519308">
    <property type="component" value="Unassembled WGS sequence"/>
</dbReference>
<evidence type="ECO:0000259" key="1">
    <source>
        <dbReference type="Pfam" id="PF18765"/>
    </source>
</evidence>
<dbReference type="Gene3D" id="3.30.460.10">
    <property type="entry name" value="Beta Polymerase, domain 2"/>
    <property type="match status" value="1"/>
</dbReference>
<sequence length="134" mass="16003">MINIENKINNLVNYFKTNEKIVGVWIIGSYGTEYQREDSDIDFAILFQNDLSLMEEMDVACKISDAIAYENVDIINLKKAPILLQFKTIKEGRTLYERDYIKVSDYIEYVLNRYREEKHRIEAFRKDFYDSFNT</sequence>